<dbReference type="Proteomes" id="UP001174934">
    <property type="component" value="Unassembled WGS sequence"/>
</dbReference>
<feature type="compositionally biased region" description="Low complexity" evidence="2">
    <location>
        <begin position="414"/>
        <end position="425"/>
    </location>
</feature>
<feature type="coiled-coil region" evidence="1">
    <location>
        <begin position="597"/>
        <end position="624"/>
    </location>
</feature>
<organism evidence="4 5">
    <name type="scientific">Bombardia bombarda</name>
    <dbReference type="NCBI Taxonomy" id="252184"/>
    <lineage>
        <taxon>Eukaryota</taxon>
        <taxon>Fungi</taxon>
        <taxon>Dikarya</taxon>
        <taxon>Ascomycota</taxon>
        <taxon>Pezizomycotina</taxon>
        <taxon>Sordariomycetes</taxon>
        <taxon>Sordariomycetidae</taxon>
        <taxon>Sordariales</taxon>
        <taxon>Lasiosphaeriaceae</taxon>
        <taxon>Bombardia</taxon>
    </lineage>
</organism>
<gene>
    <name evidence="4" type="ORF">B0T17DRAFT_538188</name>
</gene>
<evidence type="ECO:0000256" key="1">
    <source>
        <dbReference type="SAM" id="Coils"/>
    </source>
</evidence>
<feature type="compositionally biased region" description="Low complexity" evidence="2">
    <location>
        <begin position="31"/>
        <end position="41"/>
    </location>
</feature>
<name>A0AA39WN88_9PEZI</name>
<evidence type="ECO:0000256" key="2">
    <source>
        <dbReference type="SAM" id="MobiDB-lite"/>
    </source>
</evidence>
<comment type="caution">
    <text evidence="4">The sequence shown here is derived from an EMBL/GenBank/DDBJ whole genome shotgun (WGS) entry which is preliminary data.</text>
</comment>
<feature type="compositionally biased region" description="Basic residues" evidence="2">
    <location>
        <begin position="472"/>
        <end position="481"/>
    </location>
</feature>
<reference evidence="4" key="1">
    <citation type="submission" date="2023-06" db="EMBL/GenBank/DDBJ databases">
        <title>Genome-scale phylogeny and comparative genomics of the fungal order Sordariales.</title>
        <authorList>
            <consortium name="Lawrence Berkeley National Laboratory"/>
            <person name="Hensen N."/>
            <person name="Bonometti L."/>
            <person name="Westerberg I."/>
            <person name="Brannstrom I.O."/>
            <person name="Guillou S."/>
            <person name="Cros-Aarteil S."/>
            <person name="Calhoun S."/>
            <person name="Haridas S."/>
            <person name="Kuo A."/>
            <person name="Mondo S."/>
            <person name="Pangilinan J."/>
            <person name="Riley R."/>
            <person name="LaButti K."/>
            <person name="Andreopoulos B."/>
            <person name="Lipzen A."/>
            <person name="Chen C."/>
            <person name="Yanf M."/>
            <person name="Daum C."/>
            <person name="Ng V."/>
            <person name="Clum A."/>
            <person name="Steindorff A."/>
            <person name="Ohm R."/>
            <person name="Martin F."/>
            <person name="Silar P."/>
            <person name="Natvig D."/>
            <person name="Lalanne C."/>
            <person name="Gautier V."/>
            <person name="Ament-velasquez S.L."/>
            <person name="Kruys A."/>
            <person name="Hutchinson M.I."/>
            <person name="Powell A.J."/>
            <person name="Barry K."/>
            <person name="Miller A.N."/>
            <person name="Grigoriev I.V."/>
            <person name="Debuchy R."/>
            <person name="Gladieux P."/>
            <person name="Thoren M.H."/>
            <person name="Johannesson H."/>
        </authorList>
    </citation>
    <scope>NUCLEOTIDE SEQUENCE</scope>
    <source>
        <strain evidence="4">SMH3391-2</strain>
    </source>
</reference>
<feature type="compositionally biased region" description="Low complexity" evidence="2">
    <location>
        <begin position="146"/>
        <end position="165"/>
    </location>
</feature>
<feature type="region of interest" description="Disordered" evidence="2">
    <location>
        <begin position="31"/>
        <end position="499"/>
    </location>
</feature>
<sequence length="726" mass="79539">MANREERLLMRMRGAARHQVEDVPFDFIIPFEPEPEVQQEPAPAPALIPEPAPPPASAPAPEPESRRQPVEDAARHATETPLRSGAAHSTSHSSPQVTQVTRVPVTTERPTTARRKPTGLSSGIKRVSLAERNDHDEDNDHEMGGQQPQQQQQPLHQPQLLQALPIPVPDSGNRERLSSQLERVSLSAVSPIDAIMSEEVSESPADAPGSGRRQRTARLGDITPVVGSSTLLRRVLDDLDETSDLEPSSSPLERRATRKSDELRLASSRSAAPPQPSPLRRTRRSPRLSGGSNSSVVDGSRKGGSVVDATETTIHEPEGAAEVEESVLESPDRVDGGDDQPLSDVGDDEPGVEAVEQNEEAQEIDEQEAARRLGRKRPRRESIHEQSSLKQVGGSVPIVEEQPVAKRRRRREPAAASPAQQQQPKKVIRGNKPAEKPAEKSTAKPVTKPQAKSQAKPSPKIAKKQVPNNKTNTKKTRKKSRVGNDANDNEEEANAGSVPITVQRFTKTLQFGDEPDASALSAEIPFANRGGVNAVDVLSKLCDELIEAFLAKLVERARTAEDAASKREQRTMARALEAFQEELRTRLLEHTIALDTLHAIRKRVRVAQKEKLSLREEILRVRAEREQVALRMDAIRIKHEADSKEALRHISFSSAMHDIDMAVEKGQAAPELSAAEQKRAGLANLELLISRVSDQVCTRSDGGGTLKQIRDFNALLERAATVLEGR</sequence>
<keyword evidence="1" id="KW-0175">Coiled coil</keyword>
<evidence type="ECO:0000313" key="5">
    <source>
        <dbReference type="Proteomes" id="UP001174934"/>
    </source>
</evidence>
<dbReference type="EMBL" id="JAULSR010000005">
    <property type="protein sequence ID" value="KAK0618538.1"/>
    <property type="molecule type" value="Genomic_DNA"/>
</dbReference>
<dbReference type="AlphaFoldDB" id="A0AA39WN88"/>
<feature type="compositionally biased region" description="Pro residues" evidence="2">
    <location>
        <begin position="42"/>
        <end position="62"/>
    </location>
</feature>
<feature type="compositionally biased region" description="Basic and acidic residues" evidence="2">
    <location>
        <begin position="63"/>
        <end position="78"/>
    </location>
</feature>
<feature type="compositionally biased region" description="Basic and acidic residues" evidence="2">
    <location>
        <begin position="432"/>
        <end position="442"/>
    </location>
</feature>
<protein>
    <recommendedName>
        <fullName evidence="3">Inner kinetochore subunit AME1 domain-containing protein</fullName>
    </recommendedName>
</protein>
<feature type="domain" description="Inner kinetochore subunit AME1" evidence="3">
    <location>
        <begin position="528"/>
        <end position="718"/>
    </location>
</feature>
<feature type="compositionally biased region" description="Acidic residues" evidence="2">
    <location>
        <begin position="345"/>
        <end position="367"/>
    </location>
</feature>
<feature type="compositionally biased region" description="Basic and acidic residues" evidence="2">
    <location>
        <begin position="252"/>
        <end position="264"/>
    </location>
</feature>
<evidence type="ECO:0000313" key="4">
    <source>
        <dbReference type="EMBL" id="KAK0618538.1"/>
    </source>
</evidence>
<feature type="compositionally biased region" description="Low complexity" evidence="2">
    <location>
        <begin position="95"/>
        <end position="110"/>
    </location>
</feature>
<keyword evidence="5" id="KW-1185">Reference proteome</keyword>
<dbReference type="InterPro" id="IPR048743">
    <property type="entry name" value="AME1"/>
</dbReference>
<accession>A0AA39WN88</accession>
<dbReference type="Pfam" id="PF20994">
    <property type="entry name" value="CENPU"/>
    <property type="match status" value="1"/>
</dbReference>
<feature type="compositionally biased region" description="Low complexity" evidence="2">
    <location>
        <begin position="287"/>
        <end position="298"/>
    </location>
</feature>
<evidence type="ECO:0000259" key="3">
    <source>
        <dbReference type="Pfam" id="PF20994"/>
    </source>
</evidence>
<proteinExistence type="predicted"/>